<keyword evidence="2" id="KW-1185">Reference proteome</keyword>
<evidence type="ECO:0000313" key="2">
    <source>
        <dbReference type="Proteomes" id="UP000001307"/>
    </source>
</evidence>
<dbReference type="EMBL" id="FN653017">
    <property type="protein sequence ID" value="CBY21373.1"/>
    <property type="molecule type" value="Genomic_DNA"/>
</dbReference>
<sequence length="19" mass="2042">MAIKNGTSFILSSRLSCLT</sequence>
<accession>E4WW70</accession>
<dbReference type="Proteomes" id="UP000001307">
    <property type="component" value="Unassembled WGS sequence"/>
</dbReference>
<proteinExistence type="predicted"/>
<dbReference type="InParanoid" id="E4WW70"/>
<organism evidence="1">
    <name type="scientific">Oikopleura dioica</name>
    <name type="common">Tunicate</name>
    <dbReference type="NCBI Taxonomy" id="34765"/>
    <lineage>
        <taxon>Eukaryota</taxon>
        <taxon>Metazoa</taxon>
        <taxon>Chordata</taxon>
        <taxon>Tunicata</taxon>
        <taxon>Appendicularia</taxon>
        <taxon>Copelata</taxon>
        <taxon>Oikopleuridae</taxon>
        <taxon>Oikopleura</taxon>
    </lineage>
</organism>
<name>E4WW70_OIKDI</name>
<dbReference type="AlphaFoldDB" id="E4WW70"/>
<evidence type="ECO:0000313" key="1">
    <source>
        <dbReference type="EMBL" id="CBY21373.1"/>
    </source>
</evidence>
<reference evidence="1" key="1">
    <citation type="journal article" date="2010" name="Science">
        <title>Plasticity of animal genome architecture unmasked by rapid evolution of a pelagic tunicate.</title>
        <authorList>
            <person name="Denoeud F."/>
            <person name="Henriet S."/>
            <person name="Mungpakdee S."/>
            <person name="Aury J.M."/>
            <person name="Da Silva C."/>
            <person name="Brinkmann H."/>
            <person name="Mikhaleva J."/>
            <person name="Olsen L.C."/>
            <person name="Jubin C."/>
            <person name="Canestro C."/>
            <person name="Bouquet J.M."/>
            <person name="Danks G."/>
            <person name="Poulain J."/>
            <person name="Campsteijn C."/>
            <person name="Adamski M."/>
            <person name="Cross I."/>
            <person name="Yadetie F."/>
            <person name="Muffato M."/>
            <person name="Louis A."/>
            <person name="Butcher S."/>
            <person name="Tsagkogeorga G."/>
            <person name="Konrad A."/>
            <person name="Singh S."/>
            <person name="Jensen M.F."/>
            <person name="Cong E.H."/>
            <person name="Eikeseth-Otteraa H."/>
            <person name="Noel B."/>
            <person name="Anthouard V."/>
            <person name="Porcel B.M."/>
            <person name="Kachouri-Lafond R."/>
            <person name="Nishino A."/>
            <person name="Ugolini M."/>
            <person name="Chourrout P."/>
            <person name="Nishida H."/>
            <person name="Aasland R."/>
            <person name="Huzurbazar S."/>
            <person name="Westhof E."/>
            <person name="Delsuc F."/>
            <person name="Lehrach H."/>
            <person name="Reinhardt R."/>
            <person name="Weissenbach J."/>
            <person name="Roy S.W."/>
            <person name="Artiguenave F."/>
            <person name="Postlethwait J.H."/>
            <person name="Manak J.R."/>
            <person name="Thompson E.M."/>
            <person name="Jaillon O."/>
            <person name="Du Pasquier L."/>
            <person name="Boudinot P."/>
            <person name="Liberles D.A."/>
            <person name="Volff J.N."/>
            <person name="Philippe H."/>
            <person name="Lenhard B."/>
            <person name="Roest Crollius H."/>
            <person name="Wincker P."/>
            <person name="Chourrout D."/>
        </authorList>
    </citation>
    <scope>NUCLEOTIDE SEQUENCE [LARGE SCALE GENOMIC DNA]</scope>
</reference>
<protein>
    <submittedName>
        <fullName evidence="1">Uncharacterized protein</fullName>
    </submittedName>
</protein>
<gene>
    <name evidence="1" type="ORF">GSOID_T00009136001</name>
</gene>